<evidence type="ECO:0000259" key="1">
    <source>
        <dbReference type="PROSITE" id="PS51192"/>
    </source>
</evidence>
<dbReference type="PROSITE" id="PS51192">
    <property type="entry name" value="HELICASE_ATP_BIND_1"/>
    <property type="match status" value="1"/>
</dbReference>
<evidence type="ECO:0000313" key="3">
    <source>
        <dbReference type="Proteomes" id="UP001199915"/>
    </source>
</evidence>
<dbReference type="InterPro" id="IPR055180">
    <property type="entry name" value="HsdR_RecA-like_helicase_dom_2"/>
</dbReference>
<gene>
    <name evidence="2" type="ORF">L0N21_01570</name>
</gene>
<dbReference type="PANTHER" id="PTHR42927">
    <property type="entry name" value="HELICASE SUPERFAMILY 1 AND 2 DOMAIN-CONTAINING PROTEIN"/>
    <property type="match status" value="1"/>
</dbReference>
<dbReference type="EMBL" id="JAKNFS010000002">
    <property type="protein sequence ID" value="MCG4764216.1"/>
    <property type="molecule type" value="Genomic_DNA"/>
</dbReference>
<dbReference type="GO" id="GO:0004386">
    <property type="term" value="F:helicase activity"/>
    <property type="evidence" value="ECO:0007669"/>
    <property type="project" value="UniProtKB-KW"/>
</dbReference>
<dbReference type="Proteomes" id="UP001199915">
    <property type="component" value="Unassembled WGS sequence"/>
</dbReference>
<dbReference type="Gene3D" id="3.90.1570.50">
    <property type="match status" value="1"/>
</dbReference>
<dbReference type="InterPro" id="IPR014001">
    <property type="entry name" value="Helicase_ATP-bd"/>
</dbReference>
<proteinExistence type="predicted"/>
<dbReference type="GO" id="GO:0009035">
    <property type="term" value="F:type I site-specific deoxyribonuclease activity"/>
    <property type="evidence" value="ECO:0007669"/>
    <property type="project" value="UniProtKB-EC"/>
</dbReference>
<dbReference type="SUPFAM" id="SSF52540">
    <property type="entry name" value="P-loop containing nucleoside triphosphate hydrolases"/>
    <property type="match status" value="1"/>
</dbReference>
<dbReference type="GO" id="GO:0005524">
    <property type="term" value="F:ATP binding"/>
    <property type="evidence" value="ECO:0007669"/>
    <property type="project" value="UniProtKB-KW"/>
</dbReference>
<dbReference type="Pfam" id="PF22679">
    <property type="entry name" value="T1R_D3-like"/>
    <property type="match status" value="1"/>
</dbReference>
<keyword evidence="2" id="KW-0547">Nucleotide-binding</keyword>
<keyword evidence="2" id="KW-0347">Helicase</keyword>
<dbReference type="AlphaFoldDB" id="A0AAE3F151"/>
<organism evidence="2 3">
    <name type="scientific">Fusicatenibacter saccharivorans</name>
    <dbReference type="NCBI Taxonomy" id="1150298"/>
    <lineage>
        <taxon>Bacteria</taxon>
        <taxon>Bacillati</taxon>
        <taxon>Bacillota</taxon>
        <taxon>Clostridia</taxon>
        <taxon>Lachnospirales</taxon>
        <taxon>Lachnospiraceae</taxon>
        <taxon>Fusicatenibacter</taxon>
    </lineage>
</organism>
<protein>
    <submittedName>
        <fullName evidence="2">DEAD/DEAH box helicase family protein</fullName>
    </submittedName>
</protein>
<name>A0AAE3F151_9FIRM</name>
<feature type="domain" description="Helicase ATP-binding" evidence="1">
    <location>
        <begin position="298"/>
        <end position="506"/>
    </location>
</feature>
<reference evidence="2" key="1">
    <citation type="submission" date="2022-01" db="EMBL/GenBank/DDBJ databases">
        <title>Collection of gut derived symbiotic bacterial strains cultured from healthy donors.</title>
        <authorList>
            <person name="Lin H."/>
            <person name="Kohout C."/>
            <person name="Waligurski E."/>
            <person name="Pamer E.G."/>
        </authorList>
    </citation>
    <scope>NUCLEOTIDE SEQUENCE</scope>
    <source>
        <strain evidence="2">DFI.5.49</strain>
    </source>
</reference>
<dbReference type="Pfam" id="PF18766">
    <property type="entry name" value="SWI2_SNF2"/>
    <property type="match status" value="1"/>
</dbReference>
<keyword evidence="2" id="KW-0067">ATP-binding</keyword>
<dbReference type="InterPro" id="IPR007409">
    <property type="entry name" value="Restrct_endonuc_type1_HsdR_N"/>
</dbReference>
<evidence type="ECO:0000313" key="2">
    <source>
        <dbReference type="EMBL" id="MCG4764216.1"/>
    </source>
</evidence>
<dbReference type="InterPro" id="IPR027417">
    <property type="entry name" value="P-loop_NTPase"/>
</dbReference>
<comment type="caution">
    <text evidence="2">The sequence shown here is derived from an EMBL/GenBank/DDBJ whole genome shotgun (WGS) entry which is preliminary data.</text>
</comment>
<dbReference type="GO" id="GO:0009307">
    <property type="term" value="P:DNA restriction-modification system"/>
    <property type="evidence" value="ECO:0007669"/>
    <property type="project" value="UniProtKB-KW"/>
</dbReference>
<dbReference type="SMART" id="SM00487">
    <property type="entry name" value="DEXDc"/>
    <property type="match status" value="1"/>
</dbReference>
<dbReference type="Pfam" id="PF04313">
    <property type="entry name" value="HSDR_N"/>
    <property type="match status" value="1"/>
</dbReference>
<dbReference type="InterPro" id="IPR040980">
    <property type="entry name" value="SWI2_SNF2"/>
</dbReference>
<sequence length="1005" mass="115771">MAENEKQFESNIEDFLISPDGGYEKATDAGYTASSDMALDIHTLVGFVKATQPIMWQRFEKQCNSDPYRKFYKCFEDAVQMDGLLSVMRHGFKHRGMDFKVCYFKPESTLNDVAVKRYGQNVCQCIRQWHYSQQNNNSVDMMLAINGIPVVAIELKNQLTGQTVDNAKLQWQYDRDQREPAFWLNHRILAYFAVDLYEAWMTTELKGTDTYFLPFNQGSNGAGNDGGAGNPQAEDDNYVTSYIWENVLQKDSLLDIIQKFISFEVKTEKKDGKNVTKKRLIFPRFHQLDVVRKLIADVRENGSGNNYLIQHSAGSGKSNSIAWTAYRLASLHNDTNEPVFTSVVIVTDRRNLDAQLQETITGFDHMFGSVCAIDEKKSSKDLRDALNAGKRIIVTTLQKFPVIYEEVDDTTDKRFAIIVDEAHSSQTGSSAIKLKAALADVSDALKEYAELEGKAEDELLDDNDRLVREMIAHGRHKNLSFFAFTATPKGATLEMFGTEWNDGSYHPFHVYSMRQAIEEGFILDVLQNYTTYRTCYQIAKNTKDNPDVPQSKALKTIKKYEELHPYNIQQKSAIIVETFRNVTKQKIKGKGKMMVVTSSRLAAVRYYHEIKNYLESNGYNDVEILAAFSGSIKDPDDKRDIEWTESKLNGVNESQTKQIFHDEGNILIVAEKYQTGFDEPLLHTMIVDKKLRGVKAVQTLSRLNRTHPDKQDTFILDFVNSKEDILKAFQPFYQETLLAQEINTDLIYKTQKMLREFKIYDDSDIENVNKIYFDEDKRKANKIQAAITNALLPIQRKYNDLNQEQRYQFRKLCRTFVKWYEYITQIVRMFDKQMHDEYIFCSYLAKVVPADPKIPFDLGDRVKLKYYNLEKTYEGSIGLVKEEKGVYKTAKLKKPVKMTETLSPLEQVIEKINQQYMGNFTDGDKVVITALHQKLKNNKKLIKAAKTDGRQIFEKNIFPQLFDDAAQEAYVESTETYTKLFEDAGKYHAIMDALAQAMFDEMKNE</sequence>
<accession>A0AAE3F151</accession>
<dbReference type="GO" id="GO:0003677">
    <property type="term" value="F:DNA binding"/>
    <property type="evidence" value="ECO:0007669"/>
    <property type="project" value="UniProtKB-KW"/>
</dbReference>
<dbReference type="RefSeq" id="WP_238032740.1">
    <property type="nucleotide sequence ID" value="NZ_DAWEMV010000025.1"/>
</dbReference>
<dbReference type="PANTHER" id="PTHR42927:SF1">
    <property type="entry name" value="HELICASE SUPERFAMILY 1 AND 2 DOMAIN-CONTAINING PROTEIN"/>
    <property type="match status" value="1"/>
</dbReference>
<dbReference type="Gene3D" id="3.40.50.300">
    <property type="entry name" value="P-loop containing nucleotide triphosphate hydrolases"/>
    <property type="match status" value="2"/>
</dbReference>
<keyword evidence="2" id="KW-0378">Hydrolase</keyword>